<proteinExistence type="predicted"/>
<protein>
    <submittedName>
        <fullName evidence="1">Uncharacterized protein</fullName>
    </submittedName>
</protein>
<sequence length="414" mass="46755">MMQRAMVQGHCRPQSRRVPVLRRFKSSFTEEPHYHPKVRALPFALSPQEAAAKIAPPPSLAPFIKLDNLTRNLRDRRLDWNSPLQFVPQNVIAIYLPSWFVDVYMDSSNVGSLNAGHRAIKPSFGMTTSQAFFPGHTMDPLCRMSMRSVGESGLISHAIPFSKDMRRQKGVDVVCMPYAMTPLSINLAATEFMADKFQIKEYMAAAYPILIPVYLAIYSFELLSGTVETYAVAEAASQEGGAVYVKNIADQINAVYEATEWSFARDFAASLPEFEVEPPNAANFLEVLSGPLRMDPANDISQEINSLLYKPTNYLRRYAQYEKSRRSGAELNFDDLRIREWTEGETKRTQEHMTARMLLRSLSKMDIIMSKSGGVDAGDMEQARTAVEDTKPAWLREWEQQQSVLGQSDTQTNK</sequence>
<evidence type="ECO:0000313" key="2">
    <source>
        <dbReference type="Proteomes" id="UP001055072"/>
    </source>
</evidence>
<keyword evidence="2" id="KW-1185">Reference proteome</keyword>
<evidence type="ECO:0000313" key="1">
    <source>
        <dbReference type="EMBL" id="KAI0087327.1"/>
    </source>
</evidence>
<organism evidence="1 2">
    <name type="scientific">Irpex rosettiformis</name>
    <dbReference type="NCBI Taxonomy" id="378272"/>
    <lineage>
        <taxon>Eukaryota</taxon>
        <taxon>Fungi</taxon>
        <taxon>Dikarya</taxon>
        <taxon>Basidiomycota</taxon>
        <taxon>Agaricomycotina</taxon>
        <taxon>Agaricomycetes</taxon>
        <taxon>Polyporales</taxon>
        <taxon>Irpicaceae</taxon>
        <taxon>Irpex</taxon>
    </lineage>
</organism>
<reference evidence="1" key="1">
    <citation type="journal article" date="2021" name="Environ. Microbiol.">
        <title>Gene family expansions and transcriptome signatures uncover fungal adaptations to wood decay.</title>
        <authorList>
            <person name="Hage H."/>
            <person name="Miyauchi S."/>
            <person name="Viragh M."/>
            <person name="Drula E."/>
            <person name="Min B."/>
            <person name="Chaduli D."/>
            <person name="Navarro D."/>
            <person name="Favel A."/>
            <person name="Norest M."/>
            <person name="Lesage-Meessen L."/>
            <person name="Balint B."/>
            <person name="Merenyi Z."/>
            <person name="de Eugenio L."/>
            <person name="Morin E."/>
            <person name="Martinez A.T."/>
            <person name="Baldrian P."/>
            <person name="Stursova M."/>
            <person name="Martinez M.J."/>
            <person name="Novotny C."/>
            <person name="Magnuson J.K."/>
            <person name="Spatafora J.W."/>
            <person name="Maurice S."/>
            <person name="Pangilinan J."/>
            <person name="Andreopoulos W."/>
            <person name="LaButti K."/>
            <person name="Hundley H."/>
            <person name="Na H."/>
            <person name="Kuo A."/>
            <person name="Barry K."/>
            <person name="Lipzen A."/>
            <person name="Henrissat B."/>
            <person name="Riley R."/>
            <person name="Ahrendt S."/>
            <person name="Nagy L.G."/>
            <person name="Grigoriev I.V."/>
            <person name="Martin F."/>
            <person name="Rosso M.N."/>
        </authorList>
    </citation>
    <scope>NUCLEOTIDE SEQUENCE</scope>
    <source>
        <strain evidence="1">CBS 384.51</strain>
    </source>
</reference>
<dbReference type="Proteomes" id="UP001055072">
    <property type="component" value="Unassembled WGS sequence"/>
</dbReference>
<gene>
    <name evidence="1" type="ORF">BDY19DRAFT_955180</name>
</gene>
<comment type="caution">
    <text evidence="1">The sequence shown here is derived from an EMBL/GenBank/DDBJ whole genome shotgun (WGS) entry which is preliminary data.</text>
</comment>
<name>A0ACB8TZ19_9APHY</name>
<accession>A0ACB8TZ19</accession>
<dbReference type="EMBL" id="MU274918">
    <property type="protein sequence ID" value="KAI0087327.1"/>
    <property type="molecule type" value="Genomic_DNA"/>
</dbReference>